<feature type="transmembrane region" description="Helical" evidence="10">
    <location>
        <begin position="323"/>
        <end position="341"/>
    </location>
</feature>
<gene>
    <name evidence="11" type="ORF">K435DRAFT_738612</name>
</gene>
<evidence type="ECO:0000256" key="3">
    <source>
        <dbReference type="ARBA" id="ARBA00022448"/>
    </source>
</evidence>
<feature type="transmembrane region" description="Helical" evidence="10">
    <location>
        <begin position="398"/>
        <end position="416"/>
    </location>
</feature>
<evidence type="ECO:0000256" key="5">
    <source>
        <dbReference type="ARBA" id="ARBA00022856"/>
    </source>
</evidence>
<dbReference type="PANTHER" id="PTHR22601">
    <property type="entry name" value="ISP4 LIKE PROTEIN"/>
    <property type="match status" value="1"/>
</dbReference>
<dbReference type="GO" id="GO:0035673">
    <property type="term" value="F:oligopeptide transmembrane transporter activity"/>
    <property type="evidence" value="ECO:0007669"/>
    <property type="project" value="InterPro"/>
</dbReference>
<feature type="transmembrane region" description="Helical" evidence="10">
    <location>
        <begin position="566"/>
        <end position="588"/>
    </location>
</feature>
<evidence type="ECO:0000313" key="12">
    <source>
        <dbReference type="Proteomes" id="UP000297245"/>
    </source>
</evidence>
<keyword evidence="4 10" id="KW-0812">Transmembrane</keyword>
<sequence>MSATVMDGGTPTLRRSQSQRSRTDSKSDDRSYEVDKEKDAYETVVVDPADDSVDNHVIQKAEEVATHILSTRDEPDAQVITFRSVFLGFGLSAFSAVLATIYTFKPQNATVSQLFCLIIAYVLGTAMHTLMPAKGYWKYLNPGPFNIKEHTAIVIMASTASQVSTTMEVIAALDLFYDIRLNSAVAMFQIFATQMVGYGVAGLLRTFLVYPTYAFYPTYISVVNLLQSLHFGGALNLKRRRFFWIVFAAIFAWEWIPQYPFPLLTAISIICLVDNGRSSFVRNLFGAGSSNEGIGLFSFGLSWTLITQGNPLVWPLQTQINSYLGMLLGYLLLTTCYYSNIFSGRDLPWMSTSLFSANGSTYDQSAVLTPDYRLNRTAVGENGEGLPRYTTTYAISQLSYNLSVGAAVTSLFLWHWPEMKKAFGGMAFLKRGHADIDDPHYKEMQKYPEVPQYVYGLVFLISIAIGIGCSYATPTGVVLIPGWSVVLFTAFAFIISIFLGFVTATTGFNLSIKYAVQIIASFIHPGQPITVMYANLYGNASAFQTLYMLQDLKLGQYTKLPPRMTFVAQMAGSIVGSIFNFTMMNSIVSANRDVLRDPIGTRVWSGWNIQSLNSSAIAMGAFGHELFTFGKMYWMIPFGLFLGLFAPFPFWIAYKLSKPESKLARTAKYFNMPILLQYMGYLPYSVNGQWWSCFVIGMISQWYIRTRKPKWFAKYNYLLSAALDGGSQVILFILSFAVFGASGKAVDFPFWWGNPENLSVDRCKATD</sequence>
<reference evidence="11 12" key="1">
    <citation type="journal article" date="2019" name="Nat. Ecol. Evol.">
        <title>Megaphylogeny resolves global patterns of mushroom evolution.</title>
        <authorList>
            <person name="Varga T."/>
            <person name="Krizsan K."/>
            <person name="Foldi C."/>
            <person name="Dima B."/>
            <person name="Sanchez-Garcia M."/>
            <person name="Sanchez-Ramirez S."/>
            <person name="Szollosi G.J."/>
            <person name="Szarkandi J.G."/>
            <person name="Papp V."/>
            <person name="Albert L."/>
            <person name="Andreopoulos W."/>
            <person name="Angelini C."/>
            <person name="Antonin V."/>
            <person name="Barry K.W."/>
            <person name="Bougher N.L."/>
            <person name="Buchanan P."/>
            <person name="Buyck B."/>
            <person name="Bense V."/>
            <person name="Catcheside P."/>
            <person name="Chovatia M."/>
            <person name="Cooper J."/>
            <person name="Damon W."/>
            <person name="Desjardin D."/>
            <person name="Finy P."/>
            <person name="Geml J."/>
            <person name="Haridas S."/>
            <person name="Hughes K."/>
            <person name="Justo A."/>
            <person name="Karasinski D."/>
            <person name="Kautmanova I."/>
            <person name="Kiss B."/>
            <person name="Kocsube S."/>
            <person name="Kotiranta H."/>
            <person name="LaButti K.M."/>
            <person name="Lechner B.E."/>
            <person name="Liimatainen K."/>
            <person name="Lipzen A."/>
            <person name="Lukacs Z."/>
            <person name="Mihaltcheva S."/>
            <person name="Morgado L.N."/>
            <person name="Niskanen T."/>
            <person name="Noordeloos M.E."/>
            <person name="Ohm R.A."/>
            <person name="Ortiz-Santana B."/>
            <person name="Ovrebo C."/>
            <person name="Racz N."/>
            <person name="Riley R."/>
            <person name="Savchenko A."/>
            <person name="Shiryaev A."/>
            <person name="Soop K."/>
            <person name="Spirin V."/>
            <person name="Szebenyi C."/>
            <person name="Tomsovsky M."/>
            <person name="Tulloss R.E."/>
            <person name="Uehling J."/>
            <person name="Grigoriev I.V."/>
            <person name="Vagvolgyi C."/>
            <person name="Papp T."/>
            <person name="Martin F.M."/>
            <person name="Miettinen O."/>
            <person name="Hibbett D.S."/>
            <person name="Nagy L.G."/>
        </authorList>
    </citation>
    <scope>NUCLEOTIDE SEQUENCE [LARGE SCALE GENOMIC DNA]</scope>
    <source>
        <strain evidence="11 12">CBS 962.96</strain>
    </source>
</reference>
<keyword evidence="3" id="KW-0813">Transport</keyword>
<feature type="transmembrane region" description="Helical" evidence="10">
    <location>
        <begin position="80"/>
        <end position="102"/>
    </location>
</feature>
<evidence type="ECO:0000256" key="1">
    <source>
        <dbReference type="ARBA" id="ARBA00004141"/>
    </source>
</evidence>
<evidence type="ECO:0000256" key="10">
    <source>
        <dbReference type="SAM" id="Phobius"/>
    </source>
</evidence>
<accession>A0A4S8KNX9</accession>
<dbReference type="InterPro" id="IPR004648">
    <property type="entry name" value="Oligpept_transpt"/>
</dbReference>
<keyword evidence="7 10" id="KW-1133">Transmembrane helix</keyword>
<keyword evidence="5" id="KW-0571">Peptide transport</keyword>
<comment type="similarity">
    <text evidence="2">Belongs to the oligopeptide OPT transporter family.</text>
</comment>
<evidence type="ECO:0000256" key="2">
    <source>
        <dbReference type="ARBA" id="ARBA00008807"/>
    </source>
</evidence>
<evidence type="ECO:0000256" key="6">
    <source>
        <dbReference type="ARBA" id="ARBA00022927"/>
    </source>
</evidence>
<dbReference type="Pfam" id="PF03169">
    <property type="entry name" value="OPT"/>
    <property type="match status" value="1"/>
</dbReference>
<keyword evidence="12" id="KW-1185">Reference proteome</keyword>
<feature type="transmembrane region" description="Helical" evidence="10">
    <location>
        <begin position="214"/>
        <end position="235"/>
    </location>
</feature>
<evidence type="ECO:0000256" key="4">
    <source>
        <dbReference type="ARBA" id="ARBA00022692"/>
    </source>
</evidence>
<feature type="transmembrane region" description="Helical" evidence="10">
    <location>
        <begin position="294"/>
        <end position="316"/>
    </location>
</feature>
<feature type="region of interest" description="Disordered" evidence="9">
    <location>
        <begin position="1"/>
        <end position="40"/>
    </location>
</feature>
<feature type="transmembrane region" description="Helical" evidence="10">
    <location>
        <begin position="716"/>
        <end position="741"/>
    </location>
</feature>
<evidence type="ECO:0000256" key="8">
    <source>
        <dbReference type="ARBA" id="ARBA00023136"/>
    </source>
</evidence>
<keyword evidence="6" id="KW-0653">Protein transport</keyword>
<feature type="transmembrane region" description="Helical" evidence="10">
    <location>
        <begin position="632"/>
        <end position="654"/>
    </location>
</feature>
<feature type="transmembrane region" description="Helical" evidence="10">
    <location>
        <begin position="151"/>
        <end position="173"/>
    </location>
</feature>
<dbReference type="GO" id="GO:0015031">
    <property type="term" value="P:protein transport"/>
    <property type="evidence" value="ECO:0007669"/>
    <property type="project" value="UniProtKB-KW"/>
</dbReference>
<feature type="transmembrane region" description="Helical" evidence="10">
    <location>
        <begin position="185"/>
        <end position="208"/>
    </location>
</feature>
<keyword evidence="8 10" id="KW-0472">Membrane</keyword>
<dbReference type="GO" id="GO:0016020">
    <property type="term" value="C:membrane"/>
    <property type="evidence" value="ECO:0007669"/>
    <property type="project" value="UniProtKB-SubCell"/>
</dbReference>
<dbReference type="Proteomes" id="UP000297245">
    <property type="component" value="Unassembled WGS sequence"/>
</dbReference>
<evidence type="ECO:0000313" key="11">
    <source>
        <dbReference type="EMBL" id="THU77231.1"/>
    </source>
</evidence>
<proteinExistence type="inferred from homology"/>
<dbReference type="NCBIfam" id="TIGR00728">
    <property type="entry name" value="OPT_sfam"/>
    <property type="match status" value="1"/>
</dbReference>
<name>A0A4S8KNX9_DENBC</name>
<feature type="transmembrane region" description="Helical" evidence="10">
    <location>
        <begin position="485"/>
        <end position="504"/>
    </location>
</feature>
<dbReference type="AlphaFoldDB" id="A0A4S8KNX9"/>
<feature type="transmembrane region" description="Helical" evidence="10">
    <location>
        <begin position="453"/>
        <end position="473"/>
    </location>
</feature>
<feature type="compositionally biased region" description="Basic and acidic residues" evidence="9">
    <location>
        <begin position="21"/>
        <end position="40"/>
    </location>
</feature>
<feature type="transmembrane region" description="Helical" evidence="10">
    <location>
        <begin position="114"/>
        <end position="131"/>
    </location>
</feature>
<protein>
    <submittedName>
        <fullName evidence="11">OPT oligopeptide transporter</fullName>
    </submittedName>
</protein>
<dbReference type="EMBL" id="ML180507">
    <property type="protein sequence ID" value="THU77231.1"/>
    <property type="molecule type" value="Genomic_DNA"/>
</dbReference>
<organism evidence="11 12">
    <name type="scientific">Dendrothele bispora (strain CBS 962.96)</name>
    <dbReference type="NCBI Taxonomy" id="1314807"/>
    <lineage>
        <taxon>Eukaryota</taxon>
        <taxon>Fungi</taxon>
        <taxon>Dikarya</taxon>
        <taxon>Basidiomycota</taxon>
        <taxon>Agaricomycotina</taxon>
        <taxon>Agaricomycetes</taxon>
        <taxon>Agaricomycetidae</taxon>
        <taxon>Agaricales</taxon>
        <taxon>Agaricales incertae sedis</taxon>
        <taxon>Dendrothele</taxon>
    </lineage>
</organism>
<dbReference type="InterPro" id="IPR004813">
    <property type="entry name" value="OPT"/>
</dbReference>
<evidence type="ECO:0000256" key="7">
    <source>
        <dbReference type="ARBA" id="ARBA00022989"/>
    </source>
</evidence>
<dbReference type="OrthoDB" id="9986677at2759"/>
<evidence type="ECO:0000256" key="9">
    <source>
        <dbReference type="SAM" id="MobiDB-lite"/>
    </source>
</evidence>
<feature type="transmembrane region" description="Helical" evidence="10">
    <location>
        <begin position="242"/>
        <end position="259"/>
    </location>
</feature>
<comment type="subcellular location">
    <subcellularLocation>
        <location evidence="1">Membrane</location>
        <topology evidence="1">Multi-pass membrane protein</topology>
    </subcellularLocation>
</comment>